<reference evidence="1 2" key="1">
    <citation type="journal article" date="2007" name="Science">
        <title>The Chlamydomonas genome reveals the evolution of key animal and plant functions.</title>
        <authorList>
            <person name="Merchant S.S."/>
            <person name="Prochnik S.E."/>
            <person name="Vallon O."/>
            <person name="Harris E.H."/>
            <person name="Karpowicz S.J."/>
            <person name="Witman G.B."/>
            <person name="Terry A."/>
            <person name="Salamov A."/>
            <person name="Fritz-Laylin L.K."/>
            <person name="Marechal-Drouard L."/>
            <person name="Marshall W.F."/>
            <person name="Qu L.H."/>
            <person name="Nelson D.R."/>
            <person name="Sanderfoot A.A."/>
            <person name="Spalding M.H."/>
            <person name="Kapitonov V.V."/>
            <person name="Ren Q."/>
            <person name="Ferris P."/>
            <person name="Lindquist E."/>
            <person name="Shapiro H."/>
            <person name="Lucas S.M."/>
            <person name="Grimwood J."/>
            <person name="Schmutz J."/>
            <person name="Cardol P."/>
            <person name="Cerutti H."/>
            <person name="Chanfreau G."/>
            <person name="Chen C.L."/>
            <person name="Cognat V."/>
            <person name="Croft M.T."/>
            <person name="Dent R."/>
            <person name="Dutcher S."/>
            <person name="Fernandez E."/>
            <person name="Fukuzawa H."/>
            <person name="Gonzalez-Ballester D."/>
            <person name="Gonzalez-Halphen D."/>
            <person name="Hallmann A."/>
            <person name="Hanikenne M."/>
            <person name="Hippler M."/>
            <person name="Inwood W."/>
            <person name="Jabbari K."/>
            <person name="Kalanon M."/>
            <person name="Kuras R."/>
            <person name="Lefebvre P.A."/>
            <person name="Lemaire S.D."/>
            <person name="Lobanov A.V."/>
            <person name="Lohr M."/>
            <person name="Manuell A."/>
            <person name="Meier I."/>
            <person name="Mets L."/>
            <person name="Mittag M."/>
            <person name="Mittelmeier T."/>
            <person name="Moroney J.V."/>
            <person name="Moseley J."/>
            <person name="Napoli C."/>
            <person name="Nedelcu A.M."/>
            <person name="Niyogi K."/>
            <person name="Novoselov S.V."/>
            <person name="Paulsen I.T."/>
            <person name="Pazour G."/>
            <person name="Purton S."/>
            <person name="Ral J.P."/>
            <person name="Riano-Pachon D.M."/>
            <person name="Riekhof W."/>
            <person name="Rymarquis L."/>
            <person name="Schroda M."/>
            <person name="Stern D."/>
            <person name="Umen J."/>
            <person name="Willows R."/>
            <person name="Wilson N."/>
            <person name="Zimmer S.L."/>
            <person name="Allmer J."/>
            <person name="Balk J."/>
            <person name="Bisova K."/>
            <person name="Chen C.J."/>
            <person name="Elias M."/>
            <person name="Gendler K."/>
            <person name="Hauser C."/>
            <person name="Lamb M.R."/>
            <person name="Ledford H."/>
            <person name="Long J.C."/>
            <person name="Minagawa J."/>
            <person name="Page M.D."/>
            <person name="Pan J."/>
            <person name="Pootakham W."/>
            <person name="Roje S."/>
            <person name="Rose A."/>
            <person name="Stahlberg E."/>
            <person name="Terauchi A.M."/>
            <person name="Yang P."/>
            <person name="Ball S."/>
            <person name="Bowler C."/>
            <person name="Dieckmann C.L."/>
            <person name="Gladyshev V.N."/>
            <person name="Green P."/>
            <person name="Jorgensen R."/>
            <person name="Mayfield S."/>
            <person name="Mueller-Roeber B."/>
            <person name="Rajamani S."/>
            <person name="Sayre R.T."/>
            <person name="Brokstein P."/>
            <person name="Dubchak I."/>
            <person name="Goodstein D."/>
            <person name="Hornick L."/>
            <person name="Huang Y.W."/>
            <person name="Jhaveri J."/>
            <person name="Luo Y."/>
            <person name="Martinez D."/>
            <person name="Ngau W.C."/>
            <person name="Otillar B."/>
            <person name="Poliakov A."/>
            <person name="Porter A."/>
            <person name="Szajkowski L."/>
            <person name="Werner G."/>
            <person name="Zhou K."/>
            <person name="Grigoriev I.V."/>
            <person name="Rokhsar D.S."/>
            <person name="Grossman A.R."/>
        </authorList>
    </citation>
    <scope>NUCLEOTIDE SEQUENCE [LARGE SCALE GENOMIC DNA]</scope>
    <source>
        <strain evidence="2">CC-503</strain>
    </source>
</reference>
<name>A8J320_CHLRE</name>
<dbReference type="KEGG" id="cre:CHLRE_03g145367v5"/>
<accession>A8J320</accession>
<dbReference type="EMBL" id="CM008964">
    <property type="protein sequence ID" value="PNW84462.1"/>
    <property type="molecule type" value="Genomic_DNA"/>
</dbReference>
<organism evidence="1 2">
    <name type="scientific">Chlamydomonas reinhardtii</name>
    <name type="common">Chlamydomonas smithii</name>
    <dbReference type="NCBI Taxonomy" id="3055"/>
    <lineage>
        <taxon>Eukaryota</taxon>
        <taxon>Viridiplantae</taxon>
        <taxon>Chlorophyta</taxon>
        <taxon>core chlorophytes</taxon>
        <taxon>Chlorophyceae</taxon>
        <taxon>CS clade</taxon>
        <taxon>Chlamydomonadales</taxon>
        <taxon>Chlamydomonadaceae</taxon>
        <taxon>Chlamydomonas</taxon>
    </lineage>
</organism>
<dbReference type="Gramene" id="PNW84462">
    <property type="protein sequence ID" value="PNW84462"/>
    <property type="gene ID" value="CHLRE_03g145367v5"/>
</dbReference>
<proteinExistence type="predicted"/>
<evidence type="ECO:0000313" key="1">
    <source>
        <dbReference type="EMBL" id="PNW84462.1"/>
    </source>
</evidence>
<dbReference type="PaxDb" id="3055-EDP01408"/>
<sequence length="300" mass="32431">MGSLNTSALATAKRYVSDALTNQYIDNYKAMGLKGDGMGSRDSSWATALLSSIQREAGVYGAAGEIGVHHGYFWMSVALTARVGEKLFALDLFERNQDKNVDASGGGNMGIFTHNAQTLGFPVQDIVVVEGMSSSITPGQLCSKIGYGFRFLSIDGGHTKEILLNDMKFAECCLVDGGIAALDDYSNAFWPGVHEGIVSYFDRHGANSRLAPFLLHANKLYVTTRSHHKRYLDAVTSQAFWRNACRSTVAGPGVCIEAPGVNGGNLWKFQLGGHALAVAEFREFDQAQAVAMWKDVIAKC</sequence>
<protein>
    <recommendedName>
        <fullName evidence="3">Class I SAM-dependent methyltransferase</fullName>
    </recommendedName>
</protein>
<dbReference type="AlphaFoldDB" id="A8J320"/>
<dbReference type="eggNOG" id="ENOG502SAKF">
    <property type="taxonomic scope" value="Eukaryota"/>
</dbReference>
<dbReference type="Pfam" id="PF13578">
    <property type="entry name" value="Methyltransf_24"/>
    <property type="match status" value="1"/>
</dbReference>
<dbReference type="HOGENOM" id="CLU_928607_0_0_1"/>
<dbReference type="RefSeq" id="XP_001695621.1">
    <property type="nucleotide sequence ID" value="XM_001695569.3"/>
</dbReference>
<keyword evidence="2" id="KW-1185">Reference proteome</keyword>
<dbReference type="InterPro" id="IPR029063">
    <property type="entry name" value="SAM-dependent_MTases_sf"/>
</dbReference>
<dbReference type="OMA" id="NDASAHE"/>
<dbReference type="ExpressionAtlas" id="A8J320">
    <property type="expression patterns" value="baseline and differential"/>
</dbReference>
<gene>
    <name evidence="1" type="ORF">CHLRE_03g145367v5</name>
</gene>
<dbReference type="OrthoDB" id="10058237at2759"/>
<dbReference type="InParanoid" id="A8J320"/>
<evidence type="ECO:0000313" key="2">
    <source>
        <dbReference type="Proteomes" id="UP000006906"/>
    </source>
</evidence>
<dbReference type="Proteomes" id="UP000006906">
    <property type="component" value="Chromosome 3"/>
</dbReference>
<dbReference type="GeneID" id="5721266"/>
<dbReference type="Gene3D" id="3.40.50.150">
    <property type="entry name" value="Vaccinia Virus protein VP39"/>
    <property type="match status" value="1"/>
</dbReference>
<evidence type="ECO:0008006" key="3">
    <source>
        <dbReference type="Google" id="ProtNLM"/>
    </source>
</evidence>